<dbReference type="InterPro" id="IPR036152">
    <property type="entry name" value="Asp/glu_Ase-like_sf"/>
</dbReference>
<feature type="domain" description="L-asparaginase N-terminal" evidence="6">
    <location>
        <begin position="100"/>
        <end position="355"/>
    </location>
</feature>
<dbReference type="Gene3D" id="3.40.50.40">
    <property type="match status" value="1"/>
</dbReference>
<dbReference type="SMART" id="SM00248">
    <property type="entry name" value="ANK"/>
    <property type="match status" value="4"/>
</dbReference>
<evidence type="ECO:0000256" key="1">
    <source>
        <dbReference type="ARBA" id="ARBA00012920"/>
    </source>
</evidence>
<accession>A0A9N9FI84</accession>
<feature type="compositionally biased region" description="Polar residues" evidence="5">
    <location>
        <begin position="1"/>
        <end position="10"/>
    </location>
</feature>
<organism evidence="8 9">
    <name type="scientific">Funneliformis caledonium</name>
    <dbReference type="NCBI Taxonomy" id="1117310"/>
    <lineage>
        <taxon>Eukaryota</taxon>
        <taxon>Fungi</taxon>
        <taxon>Fungi incertae sedis</taxon>
        <taxon>Mucoromycota</taxon>
        <taxon>Glomeromycotina</taxon>
        <taxon>Glomeromycetes</taxon>
        <taxon>Glomerales</taxon>
        <taxon>Glomeraceae</taxon>
        <taxon>Funneliformis</taxon>
    </lineage>
</organism>
<feature type="domain" description="Asparaginase/glutaminase C-terminal" evidence="7">
    <location>
        <begin position="375"/>
        <end position="482"/>
    </location>
</feature>
<dbReference type="InterPro" id="IPR002110">
    <property type="entry name" value="Ankyrin_rpt"/>
</dbReference>
<dbReference type="Gene3D" id="3.40.50.1170">
    <property type="entry name" value="L-asparaginase, N-terminal domain"/>
    <property type="match status" value="1"/>
</dbReference>
<dbReference type="AlphaFoldDB" id="A0A9N9FI84"/>
<feature type="repeat" description="ANK" evidence="3">
    <location>
        <begin position="626"/>
        <end position="658"/>
    </location>
</feature>
<evidence type="ECO:0000313" key="8">
    <source>
        <dbReference type="EMBL" id="CAG8538002.1"/>
    </source>
</evidence>
<dbReference type="InterPro" id="IPR037152">
    <property type="entry name" value="L-asparaginase_N_sf"/>
</dbReference>
<dbReference type="EMBL" id="CAJVPQ010001199">
    <property type="protein sequence ID" value="CAG8538002.1"/>
    <property type="molecule type" value="Genomic_DNA"/>
</dbReference>
<dbReference type="PRINTS" id="PR00139">
    <property type="entry name" value="ASNGLNASE"/>
</dbReference>
<evidence type="ECO:0000256" key="3">
    <source>
        <dbReference type="PROSITE-ProRule" id="PRU00023"/>
    </source>
</evidence>
<dbReference type="InterPro" id="IPR006034">
    <property type="entry name" value="Asparaginase/glutaminase-like"/>
</dbReference>
<evidence type="ECO:0000256" key="5">
    <source>
        <dbReference type="SAM" id="MobiDB-lite"/>
    </source>
</evidence>
<dbReference type="Proteomes" id="UP000789570">
    <property type="component" value="Unassembled WGS sequence"/>
</dbReference>
<feature type="repeat" description="ANK" evidence="3">
    <location>
        <begin position="593"/>
        <end position="625"/>
    </location>
</feature>
<feature type="non-terminal residue" evidence="8">
    <location>
        <position position="803"/>
    </location>
</feature>
<dbReference type="CDD" id="cd08963">
    <property type="entry name" value="L-asparaginase_I"/>
    <property type="match status" value="1"/>
</dbReference>
<dbReference type="Pfam" id="PF12796">
    <property type="entry name" value="Ank_2"/>
    <property type="match status" value="2"/>
</dbReference>
<dbReference type="Pfam" id="PF17763">
    <property type="entry name" value="Asparaginase_C"/>
    <property type="match status" value="1"/>
</dbReference>
<dbReference type="InterPro" id="IPR027474">
    <property type="entry name" value="L-asparaginase_N"/>
</dbReference>
<dbReference type="InterPro" id="IPR027473">
    <property type="entry name" value="L-asparaginase_C"/>
</dbReference>
<dbReference type="InterPro" id="IPR027475">
    <property type="entry name" value="Asparaginase/glutaminase_AS2"/>
</dbReference>
<dbReference type="EC" id="3.5.1.1" evidence="1"/>
<evidence type="ECO:0000256" key="2">
    <source>
        <dbReference type="ARBA" id="ARBA00022801"/>
    </source>
</evidence>
<feature type="compositionally biased region" description="Basic and acidic residues" evidence="5">
    <location>
        <begin position="13"/>
        <end position="29"/>
    </location>
</feature>
<sequence>MNTVKNSFFSKGSPKEQDFEFLKRPHTRQESQNLSKIAYKLKNHDPSNLSHKRSDTPISGYSSSDDEYGASATQPLIYNDAVSIQLHQPRSDMATGDISQVLIFYTGGTIGMKNTNNHGYVPVPNFLTDNLAGMSRFHDHTYYPSFRRFILDNNDLSEEETHPTNKVIVNDLTKDPPEQIETVRRCLITPPSLVGKRIRYSVIEYEPLLDSCNMSSDDWIRIATDIELNYESYDAFIILHGTDTMSYTASALSFLLEDLGYEEPQFSLSLVEQKNPIVTQNVPLSEVRNDAIENLLGALTIAGHYVIPEVSLFFNNKLYRGNRSVKMNAVEFNAFDSPNLAPLATVGINIDVNWAEIVKPSSIAKFKAHKALNRNVSSLRLFPGITESTVKALLAEPIEGVILETYGAGNAPDTRNDIMKALASASDRGVVIVNCTQCKKGVVTDLYATGKALRRVGVVSGNDMTPECALVKLAYLLGEFESGKRYPPKVVRELMTKNLRGELTVVAPKPRFTFHNRTHKIIQNMIFAAADANQAAATDTSLMMNVQEKVLMEKSLYPILLCSAAGTDDLDGMLLLSENYEGMMLMLNCMDYDGRTPLHIACTGGHHRIVKFLLQNGASVHMRDRFGHTPLYEAARNKHKYVINTLREAGAHFNDAEIDDVVFQALSAAAKGDVELLKHFVDAGIDINRTGFDHRTALHHAVAEGCLNTVQYLLSLPDINTETKDRWGRKPIDDAEMNLGRMWGRDNETEKQLREIVRSLREKTDYVVDEAIVRRNTSSQHEDLGPHHLNGVNGVVIVVNGDT</sequence>
<dbReference type="InterPro" id="IPR040919">
    <property type="entry name" value="Asparaginase_C"/>
</dbReference>
<dbReference type="InterPro" id="IPR041725">
    <property type="entry name" value="L-asparaginase_I"/>
</dbReference>
<dbReference type="SFLD" id="SFLDS00057">
    <property type="entry name" value="Glutaminase/Asparaginase"/>
    <property type="match status" value="1"/>
</dbReference>
<keyword evidence="9" id="KW-1185">Reference proteome</keyword>
<dbReference type="PIRSF" id="PIRSF500176">
    <property type="entry name" value="L_ASNase"/>
    <property type="match status" value="1"/>
</dbReference>
<evidence type="ECO:0000259" key="7">
    <source>
        <dbReference type="Pfam" id="PF17763"/>
    </source>
</evidence>
<dbReference type="PROSITE" id="PS51732">
    <property type="entry name" value="ASN_GLN_ASE_3"/>
    <property type="match status" value="1"/>
</dbReference>
<dbReference type="Gene3D" id="1.25.40.20">
    <property type="entry name" value="Ankyrin repeat-containing domain"/>
    <property type="match status" value="2"/>
</dbReference>
<dbReference type="GO" id="GO:0009066">
    <property type="term" value="P:aspartate family amino acid metabolic process"/>
    <property type="evidence" value="ECO:0007669"/>
    <property type="project" value="UniProtKB-ARBA"/>
</dbReference>
<dbReference type="InterPro" id="IPR036770">
    <property type="entry name" value="Ankyrin_rpt-contain_sf"/>
</dbReference>
<dbReference type="PROSITE" id="PS00917">
    <property type="entry name" value="ASN_GLN_ASE_2"/>
    <property type="match status" value="1"/>
</dbReference>
<dbReference type="PROSITE" id="PS50088">
    <property type="entry name" value="ANK_REPEAT"/>
    <property type="match status" value="2"/>
</dbReference>
<keyword evidence="3" id="KW-0040">ANK repeat</keyword>
<proteinExistence type="predicted"/>
<name>A0A9N9FI84_9GLOM</name>
<reference evidence="8" key="1">
    <citation type="submission" date="2021-06" db="EMBL/GenBank/DDBJ databases">
        <authorList>
            <person name="Kallberg Y."/>
            <person name="Tangrot J."/>
            <person name="Rosling A."/>
        </authorList>
    </citation>
    <scope>NUCLEOTIDE SEQUENCE</scope>
    <source>
        <strain evidence="8">UK204</strain>
    </source>
</reference>
<feature type="active site" evidence="4">
    <location>
        <position position="242"/>
    </location>
</feature>
<dbReference type="SUPFAM" id="SSF48403">
    <property type="entry name" value="Ankyrin repeat"/>
    <property type="match status" value="1"/>
</dbReference>
<dbReference type="OrthoDB" id="542841at2759"/>
<evidence type="ECO:0000256" key="4">
    <source>
        <dbReference type="PROSITE-ProRule" id="PRU10100"/>
    </source>
</evidence>
<dbReference type="PANTHER" id="PTHR11707:SF28">
    <property type="entry name" value="60 KDA LYSOPHOSPHOLIPASE"/>
    <property type="match status" value="1"/>
</dbReference>
<dbReference type="PIRSF" id="PIRSF001220">
    <property type="entry name" value="L-ASNase_gatD"/>
    <property type="match status" value="1"/>
</dbReference>
<dbReference type="Pfam" id="PF00710">
    <property type="entry name" value="Asparaginase"/>
    <property type="match status" value="1"/>
</dbReference>
<keyword evidence="2" id="KW-0378">Hydrolase</keyword>
<feature type="region of interest" description="Disordered" evidence="5">
    <location>
        <begin position="1"/>
        <end position="67"/>
    </location>
</feature>
<dbReference type="SMART" id="SM00870">
    <property type="entry name" value="Asparaginase"/>
    <property type="match status" value="1"/>
</dbReference>
<protein>
    <recommendedName>
        <fullName evidence="1">asparaginase</fullName>
        <ecNumber evidence="1">3.5.1.1</ecNumber>
    </recommendedName>
</protein>
<gene>
    <name evidence="8" type="ORF">FCALED_LOCUS5499</name>
</gene>
<dbReference type="PANTHER" id="PTHR11707">
    <property type="entry name" value="L-ASPARAGINASE"/>
    <property type="match status" value="1"/>
</dbReference>
<comment type="caution">
    <text evidence="8">The sequence shown here is derived from an EMBL/GenBank/DDBJ whole genome shotgun (WGS) entry which is preliminary data.</text>
</comment>
<evidence type="ECO:0000259" key="6">
    <source>
        <dbReference type="Pfam" id="PF00710"/>
    </source>
</evidence>
<dbReference type="GO" id="GO:0004067">
    <property type="term" value="F:asparaginase activity"/>
    <property type="evidence" value="ECO:0007669"/>
    <property type="project" value="UniProtKB-UniRule"/>
</dbReference>
<dbReference type="PROSITE" id="PS50297">
    <property type="entry name" value="ANK_REP_REGION"/>
    <property type="match status" value="2"/>
</dbReference>
<dbReference type="SUPFAM" id="SSF53774">
    <property type="entry name" value="Glutaminase/Asparaginase"/>
    <property type="match status" value="1"/>
</dbReference>
<evidence type="ECO:0000313" key="9">
    <source>
        <dbReference type="Proteomes" id="UP000789570"/>
    </source>
</evidence>
<dbReference type="FunFam" id="3.40.50.40:FF:000001">
    <property type="entry name" value="L-asparaginase 1"/>
    <property type="match status" value="1"/>
</dbReference>